<evidence type="ECO:0000259" key="2">
    <source>
        <dbReference type="PROSITE" id="PS51379"/>
    </source>
</evidence>
<accession>A0A0L0N299</accession>
<dbReference type="AlphaFoldDB" id="A0A0L0N299"/>
<evidence type="ECO:0000256" key="1">
    <source>
        <dbReference type="SAM" id="MobiDB-lite"/>
    </source>
</evidence>
<feature type="region of interest" description="Disordered" evidence="1">
    <location>
        <begin position="16"/>
        <end position="48"/>
    </location>
</feature>
<evidence type="ECO:0000313" key="4">
    <source>
        <dbReference type="Proteomes" id="UP000036947"/>
    </source>
</evidence>
<dbReference type="PROSITE" id="PS51379">
    <property type="entry name" value="4FE4S_FER_2"/>
    <property type="match status" value="1"/>
</dbReference>
<reference evidence="3 4" key="1">
    <citation type="journal article" date="2015" name="BMC Genomics">
        <title>The genome of the truffle-parasite Tolypocladium ophioglossoides and the evolution of antifungal peptaibiotics.</title>
        <authorList>
            <person name="Quandt C.A."/>
            <person name="Bushley K.E."/>
            <person name="Spatafora J.W."/>
        </authorList>
    </citation>
    <scope>NUCLEOTIDE SEQUENCE [LARGE SCALE GENOMIC DNA]</scope>
    <source>
        <strain evidence="3 4">CBS 100239</strain>
    </source>
</reference>
<dbReference type="InterPro" id="IPR017896">
    <property type="entry name" value="4Fe4S_Fe-S-bd"/>
</dbReference>
<feature type="domain" description="4Fe-4S ferredoxin-type" evidence="2">
    <location>
        <begin position="299"/>
        <end position="328"/>
    </location>
</feature>
<dbReference type="OrthoDB" id="3766406at2759"/>
<gene>
    <name evidence="3" type="ORF">TOPH_07053</name>
</gene>
<comment type="caution">
    <text evidence="3">The sequence shown here is derived from an EMBL/GenBank/DDBJ whole genome shotgun (WGS) entry which is preliminary data.</text>
</comment>
<name>A0A0L0N299_TOLOC</name>
<evidence type="ECO:0000313" key="3">
    <source>
        <dbReference type="EMBL" id="KND88253.1"/>
    </source>
</evidence>
<feature type="compositionally biased region" description="Basic and acidic residues" evidence="1">
    <location>
        <begin position="18"/>
        <end position="37"/>
    </location>
</feature>
<dbReference type="Proteomes" id="UP000036947">
    <property type="component" value="Unassembled WGS sequence"/>
</dbReference>
<keyword evidence="4" id="KW-1185">Reference proteome</keyword>
<dbReference type="EMBL" id="LFRF01000027">
    <property type="protein sequence ID" value="KND88253.1"/>
    <property type="molecule type" value="Genomic_DNA"/>
</dbReference>
<organism evidence="3 4">
    <name type="scientific">Tolypocladium ophioglossoides (strain CBS 100239)</name>
    <name type="common">Snaketongue truffleclub</name>
    <name type="synonym">Elaphocordyceps ophioglossoides</name>
    <dbReference type="NCBI Taxonomy" id="1163406"/>
    <lineage>
        <taxon>Eukaryota</taxon>
        <taxon>Fungi</taxon>
        <taxon>Dikarya</taxon>
        <taxon>Ascomycota</taxon>
        <taxon>Pezizomycotina</taxon>
        <taxon>Sordariomycetes</taxon>
        <taxon>Hypocreomycetidae</taxon>
        <taxon>Hypocreales</taxon>
        <taxon>Ophiocordycipitaceae</taxon>
        <taxon>Tolypocladium</taxon>
    </lineage>
</organism>
<proteinExistence type="predicted"/>
<protein>
    <recommendedName>
        <fullName evidence="2">4Fe-4S ferredoxin-type domain-containing protein</fullName>
    </recommendedName>
</protein>
<sequence>MTSLLSRLFKPYQGYSRLPEDSPESKHCLTGHSEKPCRPAPSTGHRRLQHEGGLSSLERLAAELVLEIAAHMSPADQASLALVSRTGLRKLGRASLQLQGASRLDFLVRLERDGARPADALCPQCRVLHPPHLSLPPAWYSDYGAAIRPCAQSSSAGSAALLKKSQIASAFLPLQLHFNMVAGVMRCHRHGWSTYSAETLSSSSRYKYFDKSRYPKLVSTTQCRIVNGHLVAKTEKLIFLCKGSAGLQDAASKVVQLLEREWALRHCCGHQRWAQRYYSTLLSCRDRIWSSRPISEALSFLHLDRHRVKGCGLCYTDCALSAYDLPDDRGRVITLTTWKDLGSGYSINDRR</sequence>